<feature type="domain" description="Nitroreductase" evidence="3">
    <location>
        <begin position="8"/>
        <end position="65"/>
    </location>
</feature>
<dbReference type="EC" id="1.-.-.-" evidence="4"/>
<accession>A0A644X742</accession>
<gene>
    <name evidence="4" type="ORF">SDC9_57979</name>
</gene>
<dbReference type="Gene3D" id="3.40.109.10">
    <property type="entry name" value="NADH Oxidase"/>
    <property type="match status" value="1"/>
</dbReference>
<dbReference type="GO" id="GO:0016491">
    <property type="term" value="F:oxidoreductase activity"/>
    <property type="evidence" value="ECO:0007669"/>
    <property type="project" value="UniProtKB-KW"/>
</dbReference>
<sequence>MSNYLDLVKRRESCRNFDPNRPVEKEKLALCAEAAWLAPSACNSQPWRYLIVTNPELVQKLRPLMQGLGMNKFVNQCPAFVVVLEEPTKLKVSVSSKFKDQSFAPIDVGLSTSQFCYEATELGLSTCIIGWHNEPKIKELFEIDSVSRVRLVLCVGYAASDELRKKQRKPIDDVVKYFE</sequence>
<evidence type="ECO:0000256" key="2">
    <source>
        <dbReference type="ARBA" id="ARBA00023002"/>
    </source>
</evidence>
<dbReference type="InterPro" id="IPR000415">
    <property type="entry name" value="Nitroreductase-like"/>
</dbReference>
<keyword evidence="2 4" id="KW-0560">Oxidoreductase</keyword>
<dbReference type="Pfam" id="PF00881">
    <property type="entry name" value="Nitroreductase"/>
    <property type="match status" value="2"/>
</dbReference>
<name>A0A644X742_9ZZZZ</name>
<dbReference type="InterPro" id="IPR029479">
    <property type="entry name" value="Nitroreductase"/>
</dbReference>
<organism evidence="4">
    <name type="scientific">bioreactor metagenome</name>
    <dbReference type="NCBI Taxonomy" id="1076179"/>
    <lineage>
        <taxon>unclassified sequences</taxon>
        <taxon>metagenomes</taxon>
        <taxon>ecological metagenomes</taxon>
    </lineage>
</organism>
<comment type="caution">
    <text evidence="4">The sequence shown here is derived from an EMBL/GenBank/DDBJ whole genome shotgun (WGS) entry which is preliminary data.</text>
</comment>
<dbReference type="PANTHER" id="PTHR43673:SF10">
    <property type="entry name" value="NADH DEHYDROGENASE_NAD(P)H NITROREDUCTASE XCC3605-RELATED"/>
    <property type="match status" value="1"/>
</dbReference>
<comment type="similarity">
    <text evidence="1">Belongs to the nitroreductase family.</text>
</comment>
<dbReference type="SUPFAM" id="SSF55469">
    <property type="entry name" value="FMN-dependent nitroreductase-like"/>
    <property type="match status" value="1"/>
</dbReference>
<reference evidence="4" key="1">
    <citation type="submission" date="2019-08" db="EMBL/GenBank/DDBJ databases">
        <authorList>
            <person name="Kucharzyk K."/>
            <person name="Murdoch R.W."/>
            <person name="Higgins S."/>
            <person name="Loffler F."/>
        </authorList>
    </citation>
    <scope>NUCLEOTIDE SEQUENCE</scope>
</reference>
<evidence type="ECO:0000256" key="1">
    <source>
        <dbReference type="ARBA" id="ARBA00007118"/>
    </source>
</evidence>
<feature type="domain" description="Nitroreductase" evidence="3">
    <location>
        <begin position="70"/>
        <end position="157"/>
    </location>
</feature>
<evidence type="ECO:0000259" key="3">
    <source>
        <dbReference type="Pfam" id="PF00881"/>
    </source>
</evidence>
<dbReference type="PANTHER" id="PTHR43673">
    <property type="entry name" value="NAD(P)H NITROREDUCTASE YDGI-RELATED"/>
    <property type="match status" value="1"/>
</dbReference>
<evidence type="ECO:0000313" key="4">
    <source>
        <dbReference type="EMBL" id="MPM11631.1"/>
    </source>
</evidence>
<dbReference type="EMBL" id="VSSQ01001855">
    <property type="protein sequence ID" value="MPM11631.1"/>
    <property type="molecule type" value="Genomic_DNA"/>
</dbReference>
<proteinExistence type="inferred from homology"/>
<dbReference type="AlphaFoldDB" id="A0A644X742"/>
<protein>
    <submittedName>
        <fullName evidence="4">Putative NAD(P)H nitroreductase</fullName>
        <ecNumber evidence="4">1.-.-.-</ecNumber>
    </submittedName>
</protein>